<evidence type="ECO:0000313" key="6">
    <source>
        <dbReference type="EMBL" id="VAW89296.1"/>
    </source>
</evidence>
<dbReference type="PRINTS" id="PR00207">
    <property type="entry name" value="FLAGELLIN"/>
</dbReference>
<dbReference type="GO" id="GO:0005198">
    <property type="term" value="F:structural molecule activity"/>
    <property type="evidence" value="ECO:0007669"/>
    <property type="project" value="InterPro"/>
</dbReference>
<dbReference type="EMBL" id="UOFQ01000129">
    <property type="protein sequence ID" value="VAW89296.1"/>
    <property type="molecule type" value="Genomic_DNA"/>
</dbReference>
<dbReference type="Gene3D" id="1.20.1330.10">
    <property type="entry name" value="f41 fragment of flagellin, N-terminal domain"/>
    <property type="match status" value="2"/>
</dbReference>
<dbReference type="AlphaFoldDB" id="A0A3B1A8Y8"/>
<keyword evidence="6" id="KW-0969">Cilium</keyword>
<dbReference type="Gene3D" id="6.10.10.10">
    <property type="entry name" value="Flagellar export chaperone, C-terminal domain"/>
    <property type="match status" value="1"/>
</dbReference>
<dbReference type="Pfam" id="PF07196">
    <property type="entry name" value="Flagellin_IN"/>
    <property type="match status" value="1"/>
</dbReference>
<organism evidence="6">
    <name type="scientific">hydrothermal vent metagenome</name>
    <dbReference type="NCBI Taxonomy" id="652676"/>
    <lineage>
        <taxon>unclassified sequences</taxon>
        <taxon>metagenomes</taxon>
        <taxon>ecological metagenomes</taxon>
    </lineage>
</organism>
<evidence type="ECO:0000259" key="5">
    <source>
        <dbReference type="Pfam" id="PF00700"/>
    </source>
</evidence>
<dbReference type="Pfam" id="PF00700">
    <property type="entry name" value="Flagellin_C"/>
    <property type="match status" value="1"/>
</dbReference>
<dbReference type="GO" id="GO:0009288">
    <property type="term" value="C:bacterial-type flagellum"/>
    <property type="evidence" value="ECO:0007669"/>
    <property type="project" value="UniProtKB-SubCell"/>
</dbReference>
<evidence type="ECO:0000256" key="1">
    <source>
        <dbReference type="ARBA" id="ARBA00004365"/>
    </source>
</evidence>
<dbReference type="InterPro" id="IPR010810">
    <property type="entry name" value="Flagellin_hook_IN_motif"/>
</dbReference>
<sequence length="710" mass="69457">MGQVINTNIASLNSQRNLTKSQGELGVALQRLSSGLRINSAKDDAAGLAISERFTTQIRGLNQASRNANDAISLAQTAEGALGEYGNILQRVRELALQSANSTNSASDRAALQGEAGQLISELQRVATTTQFNGQNIIDGSFTGAQFQVGANANQTIIVTVGNAQTSALGSYQVGNTASAVNGSALLGGDLTINGVDVGVSVSGSAESVAAAINSVTTSTGVKASASTTTSSSISNTLLRNQTLQSGDLLVNGVNIGAVTGSNNVATQGASIATAINNISAQTGVSAVSDLASGALTLTSSTGKNIEITSSNGVDGLDRIENATALEVRSAAATASTGVTTFAGGALGVSTVTIADDEIADNDTFTVGGVTFDYGAGSDTATTKFIGVAATGGGSGATNAGTLRTAIAAAITAGDLTDVTSGGAGSTATVTSAVMTSTTTQSDFSESVAGGLATATTNSVGAAGVGVGDTLTVGGRVYEFTVDGTGAATGNVGVSLAATDAAIAQNFSAAVNAEYAAARTNIQASGGAAAITLTSDLLGTGVANLAVAESGAGVAGVSTAGAAAGTAGAAVAFNVQGTLALDSSTQFSIAGNNTTKAGLASASATLNSIDAVDISTVEGANAAIALMDGALDQINSLRGDLGAVQNRFESTIANLSATSENLSAARSRIRDTDYAAETAALTRAQILQQAGVSILSQANSLPQLVLSLLQ</sequence>
<dbReference type="InterPro" id="IPR046358">
    <property type="entry name" value="Flagellin_C"/>
</dbReference>
<dbReference type="InterPro" id="IPR001029">
    <property type="entry name" value="Flagellin_N"/>
</dbReference>
<keyword evidence="6" id="KW-0966">Cell projection</keyword>
<dbReference type="SUPFAM" id="SSF64518">
    <property type="entry name" value="Phase 1 flagellin"/>
    <property type="match status" value="2"/>
</dbReference>
<keyword evidence="3" id="KW-0975">Bacterial flagellum</keyword>
<feature type="domain" description="Flagellin N-terminal" evidence="4">
    <location>
        <begin position="5"/>
        <end position="143"/>
    </location>
</feature>
<dbReference type="Gene3D" id="3.30.70.2120">
    <property type="match status" value="1"/>
</dbReference>
<dbReference type="InterPro" id="IPR001492">
    <property type="entry name" value="Flagellin"/>
</dbReference>
<evidence type="ECO:0000256" key="2">
    <source>
        <dbReference type="ARBA" id="ARBA00022525"/>
    </source>
</evidence>
<name>A0A3B1A8Y8_9ZZZZ</name>
<evidence type="ECO:0000256" key="3">
    <source>
        <dbReference type="ARBA" id="ARBA00023143"/>
    </source>
</evidence>
<dbReference type="PANTHER" id="PTHR42792">
    <property type="entry name" value="FLAGELLIN"/>
    <property type="match status" value="1"/>
</dbReference>
<dbReference type="PANTHER" id="PTHR42792:SF2">
    <property type="entry name" value="FLAGELLIN"/>
    <property type="match status" value="1"/>
</dbReference>
<comment type="subcellular location">
    <subcellularLocation>
        <location evidence="1">Bacterial flagellum</location>
    </subcellularLocation>
</comment>
<feature type="domain" description="Flagellin C-terminal" evidence="5">
    <location>
        <begin position="625"/>
        <end position="709"/>
    </location>
</feature>
<evidence type="ECO:0000259" key="4">
    <source>
        <dbReference type="Pfam" id="PF00669"/>
    </source>
</evidence>
<keyword evidence="2" id="KW-0964">Secreted</keyword>
<gene>
    <name evidence="6" type="ORF">MNBD_GAMMA17-1245</name>
</gene>
<dbReference type="Gene3D" id="6.10.280.190">
    <property type="match status" value="1"/>
</dbReference>
<accession>A0A3B1A8Y8</accession>
<reference evidence="6" key="1">
    <citation type="submission" date="2018-06" db="EMBL/GenBank/DDBJ databases">
        <authorList>
            <person name="Zhirakovskaya E."/>
        </authorList>
    </citation>
    <scope>NUCLEOTIDE SEQUENCE</scope>
</reference>
<protein>
    <submittedName>
        <fullName evidence="6">Flagellin protein FlaA</fullName>
    </submittedName>
</protein>
<keyword evidence="6" id="KW-0282">Flagellum</keyword>
<dbReference type="Pfam" id="PF00669">
    <property type="entry name" value="Flagellin_N"/>
    <property type="match status" value="1"/>
</dbReference>
<dbReference type="InterPro" id="IPR042187">
    <property type="entry name" value="Flagellin_C_sub2"/>
</dbReference>
<proteinExistence type="predicted"/>